<feature type="domain" description="Multidrug resistance protein MdtA-like C-terminal permuted SH3" evidence="6">
    <location>
        <begin position="306"/>
        <end position="368"/>
    </location>
</feature>
<dbReference type="Pfam" id="PF25967">
    <property type="entry name" value="RND-MFP_C"/>
    <property type="match status" value="1"/>
</dbReference>
<keyword evidence="9" id="KW-1185">Reference proteome</keyword>
<gene>
    <name evidence="8" type="ORF">AHMF7605_21945</name>
</gene>
<feature type="signal peptide" evidence="3">
    <location>
        <begin position="1"/>
        <end position="20"/>
    </location>
</feature>
<reference evidence="8 9" key="1">
    <citation type="submission" date="2018-03" db="EMBL/GenBank/DDBJ databases">
        <title>Adhaeribacter sp. HMF7605 Genome sequencing and assembly.</title>
        <authorList>
            <person name="Kang H."/>
            <person name="Kang J."/>
            <person name="Cha I."/>
            <person name="Kim H."/>
            <person name="Joh K."/>
        </authorList>
    </citation>
    <scope>NUCLEOTIDE SEQUENCE [LARGE SCALE GENOMIC DNA]</scope>
    <source>
        <strain evidence="8 9">HMF7605</strain>
    </source>
</reference>
<evidence type="ECO:0000259" key="7">
    <source>
        <dbReference type="Pfam" id="PF25973"/>
    </source>
</evidence>
<feature type="domain" description="CzcB-like alpha-helical hairpin" evidence="4">
    <location>
        <begin position="138"/>
        <end position="183"/>
    </location>
</feature>
<feature type="domain" description="CusB-like beta-barrel" evidence="5">
    <location>
        <begin position="228"/>
        <end position="299"/>
    </location>
</feature>
<dbReference type="Pfam" id="PF25973">
    <property type="entry name" value="BSH_CzcB"/>
    <property type="match status" value="1"/>
</dbReference>
<evidence type="ECO:0000259" key="5">
    <source>
        <dbReference type="Pfam" id="PF25954"/>
    </source>
</evidence>
<evidence type="ECO:0000256" key="3">
    <source>
        <dbReference type="SAM" id="SignalP"/>
    </source>
</evidence>
<evidence type="ECO:0000259" key="4">
    <source>
        <dbReference type="Pfam" id="PF25893"/>
    </source>
</evidence>
<keyword evidence="2" id="KW-0175">Coiled coil</keyword>
<dbReference type="GO" id="GO:0015562">
    <property type="term" value="F:efflux transmembrane transporter activity"/>
    <property type="evidence" value="ECO:0007669"/>
    <property type="project" value="TreeGrafter"/>
</dbReference>
<dbReference type="Proteomes" id="UP000240357">
    <property type="component" value="Unassembled WGS sequence"/>
</dbReference>
<comment type="caution">
    <text evidence="8">The sequence shown here is derived from an EMBL/GenBank/DDBJ whole genome shotgun (WGS) entry which is preliminary data.</text>
</comment>
<proteinExistence type="inferred from homology"/>
<protein>
    <submittedName>
        <fullName evidence="8">Efflux RND transporter periplasmic adaptor subunit</fullName>
    </submittedName>
</protein>
<dbReference type="Pfam" id="PF25954">
    <property type="entry name" value="Beta-barrel_RND_2"/>
    <property type="match status" value="1"/>
</dbReference>
<dbReference type="PROSITE" id="PS51257">
    <property type="entry name" value="PROKAR_LIPOPROTEIN"/>
    <property type="match status" value="1"/>
</dbReference>
<organism evidence="8 9">
    <name type="scientific">Adhaeribacter arboris</name>
    <dbReference type="NCBI Taxonomy" id="2072846"/>
    <lineage>
        <taxon>Bacteria</taxon>
        <taxon>Pseudomonadati</taxon>
        <taxon>Bacteroidota</taxon>
        <taxon>Cytophagia</taxon>
        <taxon>Cytophagales</taxon>
        <taxon>Hymenobacteraceae</taxon>
        <taxon>Adhaeribacter</taxon>
    </lineage>
</organism>
<sequence length="378" mass="40782">MKKQLSIALIAALVGFTACSKGGGTPEEQLAALKKQQSETQSKIAELEGKVKSTGKETAPAAAAVQVVVQPVEPKTFDHFLEVQGRVDFDENVVVSPKVPGVLTSVRVDVGDRVTKGQVLATIDASILETSEQELLTGLELANTVFEKQQRLWDQKIGTEIQYLTAKNNKESLERRLATLRQQKDQYIIKAPISGVIDEFNPKVGEAVTPGSPMPVARIVNTSSMKVLAEISEANAGKINKGDEAIVVLPDLNKEFPATVTVVSQAINSSSRSFPVELSIKGGSKSELRPNMIALIKVKDYEKSKALVVPVNVVQRDDTGDFVYVASKEGNQNVVRKKKVQTGLSYAGKAEVTGGLAVNDQVITTGYQNLYEGQTITF</sequence>
<comment type="similarity">
    <text evidence="1">Belongs to the membrane fusion protein (MFP) (TC 8.A.1) family.</text>
</comment>
<dbReference type="InterPro" id="IPR006143">
    <property type="entry name" value="RND_pump_MFP"/>
</dbReference>
<dbReference type="Pfam" id="PF25893">
    <property type="entry name" value="HH_CzcB"/>
    <property type="match status" value="1"/>
</dbReference>
<dbReference type="AlphaFoldDB" id="A0A2T2YKD6"/>
<dbReference type="InterPro" id="IPR058792">
    <property type="entry name" value="Beta-barrel_RND_2"/>
</dbReference>
<evidence type="ECO:0000313" key="8">
    <source>
        <dbReference type="EMBL" id="PSR55970.1"/>
    </source>
</evidence>
<evidence type="ECO:0000256" key="2">
    <source>
        <dbReference type="SAM" id="Coils"/>
    </source>
</evidence>
<dbReference type="OrthoDB" id="9806939at2"/>
<dbReference type="Gene3D" id="2.40.30.170">
    <property type="match status" value="1"/>
</dbReference>
<dbReference type="PANTHER" id="PTHR30469">
    <property type="entry name" value="MULTIDRUG RESISTANCE PROTEIN MDTA"/>
    <property type="match status" value="1"/>
</dbReference>
<dbReference type="InterPro" id="IPR058627">
    <property type="entry name" value="MdtA-like_C"/>
</dbReference>
<evidence type="ECO:0000259" key="6">
    <source>
        <dbReference type="Pfam" id="PF25967"/>
    </source>
</evidence>
<dbReference type="Gene3D" id="2.40.420.20">
    <property type="match status" value="1"/>
</dbReference>
<dbReference type="InterPro" id="IPR058648">
    <property type="entry name" value="HH_CzcB-like"/>
</dbReference>
<dbReference type="Gene3D" id="2.40.50.100">
    <property type="match status" value="1"/>
</dbReference>
<evidence type="ECO:0000256" key="1">
    <source>
        <dbReference type="ARBA" id="ARBA00009477"/>
    </source>
</evidence>
<dbReference type="Gene3D" id="1.10.287.470">
    <property type="entry name" value="Helix hairpin bin"/>
    <property type="match status" value="1"/>
</dbReference>
<accession>A0A2T2YKD6</accession>
<keyword evidence="3" id="KW-0732">Signal</keyword>
<dbReference type="NCBIfam" id="TIGR01730">
    <property type="entry name" value="RND_mfp"/>
    <property type="match status" value="1"/>
</dbReference>
<dbReference type="PANTHER" id="PTHR30469:SF15">
    <property type="entry name" value="HLYD FAMILY OF SECRETION PROTEINS"/>
    <property type="match status" value="1"/>
</dbReference>
<name>A0A2T2YKD6_9BACT</name>
<dbReference type="SUPFAM" id="SSF111369">
    <property type="entry name" value="HlyD-like secretion proteins"/>
    <property type="match status" value="1"/>
</dbReference>
<feature type="domain" description="CzcB-like barrel-sandwich hybrid" evidence="7">
    <location>
        <begin position="93"/>
        <end position="210"/>
    </location>
</feature>
<feature type="chain" id="PRO_5015535644" evidence="3">
    <location>
        <begin position="21"/>
        <end position="378"/>
    </location>
</feature>
<dbReference type="EMBL" id="PYFT01000001">
    <property type="protein sequence ID" value="PSR55970.1"/>
    <property type="molecule type" value="Genomic_DNA"/>
</dbReference>
<dbReference type="GO" id="GO:1990281">
    <property type="term" value="C:efflux pump complex"/>
    <property type="evidence" value="ECO:0007669"/>
    <property type="project" value="TreeGrafter"/>
</dbReference>
<evidence type="ECO:0000313" key="9">
    <source>
        <dbReference type="Proteomes" id="UP000240357"/>
    </source>
</evidence>
<dbReference type="RefSeq" id="WP_106932148.1">
    <property type="nucleotide sequence ID" value="NZ_PYFT01000001.1"/>
</dbReference>
<dbReference type="InterPro" id="IPR058647">
    <property type="entry name" value="BSH_CzcB-like"/>
</dbReference>
<feature type="coiled-coil region" evidence="2">
    <location>
        <begin position="163"/>
        <end position="190"/>
    </location>
</feature>